<evidence type="ECO:0000256" key="3">
    <source>
        <dbReference type="ARBA" id="ARBA00022679"/>
    </source>
</evidence>
<dbReference type="GO" id="GO:0000155">
    <property type="term" value="F:phosphorelay sensor kinase activity"/>
    <property type="evidence" value="ECO:0007669"/>
    <property type="project" value="TreeGrafter"/>
</dbReference>
<evidence type="ECO:0000256" key="6">
    <source>
        <dbReference type="ARBA" id="ARBA00022840"/>
    </source>
</evidence>
<keyword evidence="4" id="KW-0547">Nucleotide-binding</keyword>
<dbReference type="GO" id="GO:0005886">
    <property type="term" value="C:plasma membrane"/>
    <property type="evidence" value="ECO:0007669"/>
    <property type="project" value="TreeGrafter"/>
</dbReference>
<feature type="domain" description="Histidine kinase" evidence="7">
    <location>
        <begin position="327"/>
        <end position="536"/>
    </location>
</feature>
<proteinExistence type="predicted"/>
<dbReference type="PANTHER" id="PTHR44936">
    <property type="entry name" value="SENSOR PROTEIN CREC"/>
    <property type="match status" value="1"/>
</dbReference>
<dbReference type="Proteomes" id="UP000075604">
    <property type="component" value="Unassembled WGS sequence"/>
</dbReference>
<dbReference type="InterPro" id="IPR003594">
    <property type="entry name" value="HATPase_dom"/>
</dbReference>
<dbReference type="PRINTS" id="PR00344">
    <property type="entry name" value="BCTRLSENSOR"/>
</dbReference>
<organism evidence="8 9">
    <name type="scientific">Sorangium cellulosum</name>
    <name type="common">Polyangium cellulosum</name>
    <dbReference type="NCBI Taxonomy" id="56"/>
    <lineage>
        <taxon>Bacteria</taxon>
        <taxon>Pseudomonadati</taxon>
        <taxon>Myxococcota</taxon>
        <taxon>Polyangia</taxon>
        <taxon>Polyangiales</taxon>
        <taxon>Polyangiaceae</taxon>
        <taxon>Sorangium</taxon>
    </lineage>
</organism>
<keyword evidence="5" id="KW-0418">Kinase</keyword>
<evidence type="ECO:0000256" key="4">
    <source>
        <dbReference type="ARBA" id="ARBA00022741"/>
    </source>
</evidence>
<dbReference type="GO" id="GO:0005524">
    <property type="term" value="F:ATP binding"/>
    <property type="evidence" value="ECO:0007669"/>
    <property type="project" value="UniProtKB-KW"/>
</dbReference>
<evidence type="ECO:0000313" key="8">
    <source>
        <dbReference type="EMBL" id="KYF49949.1"/>
    </source>
</evidence>
<protein>
    <recommendedName>
        <fullName evidence="2">histidine kinase</fullName>
        <ecNumber evidence="2">2.7.13.3</ecNumber>
    </recommendedName>
</protein>
<keyword evidence="6" id="KW-0067">ATP-binding</keyword>
<evidence type="ECO:0000256" key="1">
    <source>
        <dbReference type="ARBA" id="ARBA00000085"/>
    </source>
</evidence>
<dbReference type="PANTHER" id="PTHR44936:SF10">
    <property type="entry name" value="SENSOR PROTEIN RSTB"/>
    <property type="match status" value="1"/>
</dbReference>
<evidence type="ECO:0000313" key="9">
    <source>
        <dbReference type="Proteomes" id="UP000075604"/>
    </source>
</evidence>
<dbReference type="InterPro" id="IPR004358">
    <property type="entry name" value="Sig_transdc_His_kin-like_C"/>
</dbReference>
<comment type="catalytic activity">
    <reaction evidence="1">
        <text>ATP + protein L-histidine = ADP + protein N-phospho-L-histidine.</text>
        <dbReference type="EC" id="2.7.13.3"/>
    </reaction>
</comment>
<keyword evidence="3" id="KW-0808">Transferase</keyword>
<evidence type="ECO:0000259" key="7">
    <source>
        <dbReference type="PROSITE" id="PS50109"/>
    </source>
</evidence>
<dbReference type="PROSITE" id="PS50109">
    <property type="entry name" value="HIS_KIN"/>
    <property type="match status" value="1"/>
</dbReference>
<evidence type="ECO:0000256" key="5">
    <source>
        <dbReference type="ARBA" id="ARBA00022777"/>
    </source>
</evidence>
<accession>A0A150P330</accession>
<dbReference type="Gene3D" id="3.30.565.10">
    <property type="entry name" value="Histidine kinase-like ATPase, C-terminal domain"/>
    <property type="match status" value="1"/>
</dbReference>
<evidence type="ECO:0000256" key="2">
    <source>
        <dbReference type="ARBA" id="ARBA00012438"/>
    </source>
</evidence>
<dbReference type="InterPro" id="IPR005467">
    <property type="entry name" value="His_kinase_dom"/>
</dbReference>
<dbReference type="EMBL" id="JELX01004192">
    <property type="protein sequence ID" value="KYF49949.1"/>
    <property type="molecule type" value="Genomic_DNA"/>
</dbReference>
<dbReference type="EC" id="2.7.13.3" evidence="2"/>
<dbReference type="InterPro" id="IPR050980">
    <property type="entry name" value="2C_sensor_his_kinase"/>
</dbReference>
<dbReference type="SMART" id="SM00387">
    <property type="entry name" value="HATPase_c"/>
    <property type="match status" value="1"/>
</dbReference>
<reference evidence="8 9" key="1">
    <citation type="submission" date="2014-02" db="EMBL/GenBank/DDBJ databases">
        <title>The small core and large imbalanced accessory genome model reveals a collaborative survival strategy of Sorangium cellulosum strains in nature.</title>
        <authorList>
            <person name="Han K."/>
            <person name="Peng R."/>
            <person name="Blom J."/>
            <person name="Li Y.-Z."/>
        </authorList>
    </citation>
    <scope>NUCLEOTIDE SEQUENCE [LARGE SCALE GENOMIC DNA]</scope>
    <source>
        <strain evidence="8 9">So0157-18</strain>
    </source>
</reference>
<dbReference type="Pfam" id="PF02518">
    <property type="entry name" value="HATPase_c"/>
    <property type="match status" value="1"/>
</dbReference>
<dbReference type="SUPFAM" id="SSF55874">
    <property type="entry name" value="ATPase domain of HSP90 chaperone/DNA topoisomerase II/histidine kinase"/>
    <property type="match status" value="1"/>
</dbReference>
<gene>
    <name evidence="8" type="ORF">BE04_30865</name>
</gene>
<sequence>MGYLERLRGYLERVARAPEGLPAVHVDLAAHRRRFAAAWEEVVASRKQLHSGDAPPERWQRDIWHKEDQLLYDMRWDLPTFVEEVADQLVESLVPDASAEELGKLINVAIGFAIGAEDTSGARGLDEEIGRIAQTACARLQRSYPRYGWESPARYTFEIRATHKHADRYTLTRSGTTLLQLPGLDAVRWLLALEAAQSLGPADEWRVSPELAAQLLKEPQREVEADELLDGSWPFSLATVRRLGAMKLLQYQGQDLERGFKGWSYAAFDRARPLLEDIAEQRATPFAVLADALLRDEVALALDGIRPDPERALRESAAAATALQARMVVHEIRNALVPAQIALSRLVRELGQVTDGEPFQRYRGRVDAGIHRALAFADEMLRVANLGVEPAAPFDVSAALRDAVAGLAGELNGNLRCAPLEAAPAVVGPRGRFVLAIANVLRNAAQAVAGREGIVEVSLGVKEDALVLCVDDDGPGAPPDQRRAIFDAGVALRAGGSGQGLALVRQVIEGEMAGSVACGDSPLGGARFEIVIPLRRGRTP</sequence>
<name>A0A150P330_SORCE</name>
<comment type="caution">
    <text evidence="8">The sequence shown here is derived from an EMBL/GenBank/DDBJ whole genome shotgun (WGS) entry which is preliminary data.</text>
</comment>
<dbReference type="AlphaFoldDB" id="A0A150P330"/>
<dbReference type="InterPro" id="IPR036890">
    <property type="entry name" value="HATPase_C_sf"/>
</dbReference>